<reference evidence="1 2" key="2">
    <citation type="journal article" date="2017" name="Front. Plant Sci.">
        <title>Gene Classification and Mining of Molecular Markers Useful in Red Clover (Trifolium pratense) Breeding.</title>
        <authorList>
            <person name="Istvanek J."/>
            <person name="Dluhosova J."/>
            <person name="Dluhos P."/>
            <person name="Patkova L."/>
            <person name="Nedelnik J."/>
            <person name="Repkova J."/>
        </authorList>
    </citation>
    <scope>NUCLEOTIDE SEQUENCE [LARGE SCALE GENOMIC DNA]</scope>
    <source>
        <strain evidence="2">cv. Tatra</strain>
        <tissue evidence="1">Young leaves</tissue>
    </source>
</reference>
<proteinExistence type="predicted"/>
<organism evidence="1 2">
    <name type="scientific">Trifolium pratense</name>
    <name type="common">Red clover</name>
    <dbReference type="NCBI Taxonomy" id="57577"/>
    <lineage>
        <taxon>Eukaryota</taxon>
        <taxon>Viridiplantae</taxon>
        <taxon>Streptophyta</taxon>
        <taxon>Embryophyta</taxon>
        <taxon>Tracheophyta</taxon>
        <taxon>Spermatophyta</taxon>
        <taxon>Magnoliopsida</taxon>
        <taxon>eudicotyledons</taxon>
        <taxon>Gunneridae</taxon>
        <taxon>Pentapetalae</taxon>
        <taxon>rosids</taxon>
        <taxon>fabids</taxon>
        <taxon>Fabales</taxon>
        <taxon>Fabaceae</taxon>
        <taxon>Papilionoideae</taxon>
        <taxon>50 kb inversion clade</taxon>
        <taxon>NPAAA clade</taxon>
        <taxon>Hologalegina</taxon>
        <taxon>IRL clade</taxon>
        <taxon>Trifolieae</taxon>
        <taxon>Trifolium</taxon>
    </lineage>
</organism>
<reference evidence="1 2" key="1">
    <citation type="journal article" date="2014" name="Am. J. Bot.">
        <title>Genome assembly and annotation for red clover (Trifolium pratense; Fabaceae).</title>
        <authorList>
            <person name="Istvanek J."/>
            <person name="Jaros M."/>
            <person name="Krenek A."/>
            <person name="Repkova J."/>
        </authorList>
    </citation>
    <scope>NUCLEOTIDE SEQUENCE [LARGE SCALE GENOMIC DNA]</scope>
    <source>
        <strain evidence="2">cv. Tatra</strain>
        <tissue evidence="1">Young leaves</tissue>
    </source>
</reference>
<dbReference type="Gene3D" id="3.40.50.720">
    <property type="entry name" value="NAD(P)-binding Rossmann-like Domain"/>
    <property type="match status" value="1"/>
</dbReference>
<gene>
    <name evidence="1" type="ORF">L195_g052580</name>
</gene>
<dbReference type="ExpressionAtlas" id="A0A2K3K5X0">
    <property type="expression patterns" value="baseline"/>
</dbReference>
<evidence type="ECO:0000313" key="1">
    <source>
        <dbReference type="EMBL" id="PNX61672.1"/>
    </source>
</evidence>
<dbReference type="EMBL" id="ASHM01085873">
    <property type="protein sequence ID" value="PNX61672.1"/>
    <property type="molecule type" value="Genomic_DNA"/>
</dbReference>
<accession>A0A2K3K5X0</accession>
<comment type="caution">
    <text evidence="1">The sequence shown here is derived from an EMBL/GenBank/DDBJ whole genome shotgun (WGS) entry which is preliminary data.</text>
</comment>
<sequence length="178" mass="20804">RIGRIVDARDVADAILLTYENHEAEERYICTSQAITARDLVEKLKSLFPNYKYPTNYTELDDYRMLSSEKLQSLELQVGRAAFDHWSEWFAVHKMRSTDDHYVPLLSTDRWEKSRLEWLKCNVDATFFVDSGRTTMSACFRNSSSEFTAGITKWQRMVLSTEEGETWTLLQAMNEAKH</sequence>
<feature type="non-terminal residue" evidence="1">
    <location>
        <position position="1"/>
    </location>
</feature>
<protein>
    <submittedName>
        <fullName evidence="1">Bifunctional dihydroflavonol 4-reductase/flavanone 4-reductase</fullName>
    </submittedName>
</protein>
<name>A0A2K3K5X0_TRIPR</name>
<feature type="non-terminal residue" evidence="1">
    <location>
        <position position="178"/>
    </location>
</feature>
<dbReference type="InterPro" id="IPR036291">
    <property type="entry name" value="NAD(P)-bd_dom_sf"/>
</dbReference>
<dbReference type="SUPFAM" id="SSF51735">
    <property type="entry name" value="NAD(P)-binding Rossmann-fold domains"/>
    <property type="match status" value="1"/>
</dbReference>
<dbReference type="Proteomes" id="UP000236291">
    <property type="component" value="Unassembled WGS sequence"/>
</dbReference>
<dbReference type="STRING" id="57577.A0A2K3K5X0"/>
<dbReference type="AlphaFoldDB" id="A0A2K3K5X0"/>
<evidence type="ECO:0000313" key="2">
    <source>
        <dbReference type="Proteomes" id="UP000236291"/>
    </source>
</evidence>